<gene>
    <name evidence="1" type="ORF">AMQ22_02200</name>
</gene>
<organism evidence="1 2">
    <name type="scientific">Candidatus Methanofastidiosum methylothiophilum</name>
    <dbReference type="NCBI Taxonomy" id="1705564"/>
    <lineage>
        <taxon>Archaea</taxon>
        <taxon>Methanobacteriati</taxon>
        <taxon>Methanobacteriota</taxon>
        <taxon>Stenosarchaea group</taxon>
        <taxon>Candidatus Methanofastidiosia</taxon>
        <taxon>Candidatus Methanofastidiosales</taxon>
        <taxon>Candidatus Methanofastidiosaceae</taxon>
        <taxon>Candidatus Methanofastidiosum</taxon>
    </lineage>
</organism>
<sequence>MSRRLDPREANHSIIVVRIGRLPAIPATACASMSVAPVYFKVPAFANSIIKNISVHQSTSFSMYSLAFVLFHNMTILAPIKDAAKRSVLWGRSNIDSIRLCIAISAIVDKNIATPILNSFLSGTNSHSS</sequence>
<protein>
    <submittedName>
        <fullName evidence="1">Uncharacterized protein</fullName>
    </submittedName>
</protein>
<evidence type="ECO:0000313" key="2">
    <source>
        <dbReference type="Proteomes" id="UP000075398"/>
    </source>
</evidence>
<dbReference type="EMBL" id="LNGC01000229">
    <property type="protein sequence ID" value="KYC45600.1"/>
    <property type="molecule type" value="Genomic_DNA"/>
</dbReference>
<dbReference type="Proteomes" id="UP000075398">
    <property type="component" value="Unassembled WGS sequence"/>
</dbReference>
<proteinExistence type="predicted"/>
<evidence type="ECO:0000313" key="1">
    <source>
        <dbReference type="EMBL" id="KYC45600.1"/>
    </source>
</evidence>
<dbReference type="AlphaFoldDB" id="A0A150IKS0"/>
<accession>A0A150IKS0</accession>
<comment type="caution">
    <text evidence="1">The sequence shown here is derived from an EMBL/GenBank/DDBJ whole genome shotgun (WGS) entry which is preliminary data.</text>
</comment>
<name>A0A150IKS0_9EURY</name>
<reference evidence="1 2" key="1">
    <citation type="journal article" date="2016" name="ISME J.">
        <title>Chasing the elusive Euryarchaeota class WSA2: genomes reveal a uniquely fastidious methyl-reducing methanogen.</title>
        <authorList>
            <person name="Nobu M.K."/>
            <person name="Narihiro T."/>
            <person name="Kuroda K."/>
            <person name="Mei R."/>
            <person name="Liu W.T."/>
        </authorList>
    </citation>
    <scope>NUCLEOTIDE SEQUENCE [LARGE SCALE GENOMIC DNA]</scope>
    <source>
        <strain evidence="1">U1lsi0528_Bin055</strain>
    </source>
</reference>